<dbReference type="VEuPathDB" id="VectorBase:GBRI007501"/>
<feature type="transmembrane region" description="Helical" evidence="1">
    <location>
        <begin position="27"/>
        <end position="46"/>
    </location>
</feature>
<protein>
    <submittedName>
        <fullName evidence="2">Uncharacterized protein</fullName>
    </submittedName>
</protein>
<name>A0A1A9W603_9MUSC</name>
<keyword evidence="1" id="KW-0472">Membrane</keyword>
<dbReference type="EnsemblMetazoa" id="GBRI007501-RA">
    <property type="protein sequence ID" value="GBRI007501-PA"/>
    <property type="gene ID" value="GBRI007501"/>
</dbReference>
<keyword evidence="3" id="KW-1185">Reference proteome</keyword>
<keyword evidence="1" id="KW-1133">Transmembrane helix</keyword>
<reference evidence="3" key="1">
    <citation type="submission" date="2014-03" db="EMBL/GenBank/DDBJ databases">
        <authorList>
            <person name="Aksoy S."/>
            <person name="Warren W."/>
            <person name="Wilson R.K."/>
        </authorList>
    </citation>
    <scope>NUCLEOTIDE SEQUENCE [LARGE SCALE GENOMIC DNA]</scope>
    <source>
        <strain evidence="3">IAEA</strain>
    </source>
</reference>
<evidence type="ECO:0000313" key="3">
    <source>
        <dbReference type="Proteomes" id="UP000091820"/>
    </source>
</evidence>
<evidence type="ECO:0000313" key="2">
    <source>
        <dbReference type="EnsemblMetazoa" id="GBRI007501-PA"/>
    </source>
</evidence>
<proteinExistence type="predicted"/>
<evidence type="ECO:0000256" key="1">
    <source>
        <dbReference type="SAM" id="Phobius"/>
    </source>
</evidence>
<sequence>MYSTGWRPIGSQLVLSSLLYCPLRTRFSLDVLLTIIVINLPTACIYKLYKFLSKLVCGFNTNYDDRFNRSACFSEDSVFELTSQLNNNNIENLLTKRYVLGCPTNNKVL</sequence>
<accession>A0A1A9W603</accession>
<organism evidence="2 3">
    <name type="scientific">Glossina brevipalpis</name>
    <dbReference type="NCBI Taxonomy" id="37001"/>
    <lineage>
        <taxon>Eukaryota</taxon>
        <taxon>Metazoa</taxon>
        <taxon>Ecdysozoa</taxon>
        <taxon>Arthropoda</taxon>
        <taxon>Hexapoda</taxon>
        <taxon>Insecta</taxon>
        <taxon>Pterygota</taxon>
        <taxon>Neoptera</taxon>
        <taxon>Endopterygota</taxon>
        <taxon>Diptera</taxon>
        <taxon>Brachycera</taxon>
        <taxon>Muscomorpha</taxon>
        <taxon>Hippoboscoidea</taxon>
        <taxon>Glossinidae</taxon>
        <taxon>Glossina</taxon>
    </lineage>
</organism>
<keyword evidence="1" id="KW-0812">Transmembrane</keyword>
<reference evidence="2" key="2">
    <citation type="submission" date="2020-05" db="UniProtKB">
        <authorList>
            <consortium name="EnsemblMetazoa"/>
        </authorList>
    </citation>
    <scope>IDENTIFICATION</scope>
    <source>
        <strain evidence="2">IAEA</strain>
    </source>
</reference>
<dbReference type="AlphaFoldDB" id="A0A1A9W603"/>
<dbReference type="Proteomes" id="UP000091820">
    <property type="component" value="Unassembled WGS sequence"/>
</dbReference>